<evidence type="ECO:0000313" key="2">
    <source>
        <dbReference type="EMBL" id="KAK8061397.1"/>
    </source>
</evidence>
<feature type="compositionally biased region" description="Basic and acidic residues" evidence="1">
    <location>
        <begin position="350"/>
        <end position="372"/>
    </location>
</feature>
<keyword evidence="3" id="KW-1185">Reference proteome</keyword>
<feature type="region of interest" description="Disordered" evidence="1">
    <location>
        <begin position="1"/>
        <end position="69"/>
    </location>
</feature>
<feature type="compositionally biased region" description="Polar residues" evidence="1">
    <location>
        <begin position="141"/>
        <end position="153"/>
    </location>
</feature>
<organism evidence="2 3">
    <name type="scientific">Apiospora phragmitis</name>
    <dbReference type="NCBI Taxonomy" id="2905665"/>
    <lineage>
        <taxon>Eukaryota</taxon>
        <taxon>Fungi</taxon>
        <taxon>Dikarya</taxon>
        <taxon>Ascomycota</taxon>
        <taxon>Pezizomycotina</taxon>
        <taxon>Sordariomycetes</taxon>
        <taxon>Xylariomycetidae</taxon>
        <taxon>Amphisphaeriales</taxon>
        <taxon>Apiosporaceae</taxon>
        <taxon>Apiospora</taxon>
    </lineage>
</organism>
<dbReference type="GeneID" id="92092235"/>
<proteinExistence type="predicted"/>
<gene>
    <name evidence="2" type="ORF">PG994_007763</name>
</gene>
<dbReference type="RefSeq" id="XP_066714659.1">
    <property type="nucleotide sequence ID" value="XM_066859172.1"/>
</dbReference>
<feature type="compositionally biased region" description="Low complexity" evidence="1">
    <location>
        <begin position="13"/>
        <end position="27"/>
    </location>
</feature>
<accession>A0ABR1UR42</accession>
<evidence type="ECO:0000256" key="1">
    <source>
        <dbReference type="SAM" id="MobiDB-lite"/>
    </source>
</evidence>
<feature type="compositionally biased region" description="Gly residues" evidence="1">
    <location>
        <begin position="47"/>
        <end position="64"/>
    </location>
</feature>
<name>A0ABR1UR42_9PEZI</name>
<feature type="region of interest" description="Disordered" evidence="1">
    <location>
        <begin position="122"/>
        <end position="223"/>
    </location>
</feature>
<feature type="compositionally biased region" description="Low complexity" evidence="1">
    <location>
        <begin position="34"/>
        <end position="46"/>
    </location>
</feature>
<reference evidence="2 3" key="1">
    <citation type="submission" date="2023-01" db="EMBL/GenBank/DDBJ databases">
        <title>Analysis of 21 Apiospora genomes using comparative genomics revels a genus with tremendous synthesis potential of carbohydrate active enzymes and secondary metabolites.</title>
        <authorList>
            <person name="Sorensen T."/>
        </authorList>
    </citation>
    <scope>NUCLEOTIDE SEQUENCE [LARGE SCALE GENOMIC DNA]</scope>
    <source>
        <strain evidence="2 3">CBS 135458</strain>
    </source>
</reference>
<dbReference type="Proteomes" id="UP001480595">
    <property type="component" value="Unassembled WGS sequence"/>
</dbReference>
<feature type="region of interest" description="Disordered" evidence="1">
    <location>
        <begin position="350"/>
        <end position="397"/>
    </location>
</feature>
<dbReference type="EMBL" id="JAQQWL010000008">
    <property type="protein sequence ID" value="KAK8061397.1"/>
    <property type="molecule type" value="Genomic_DNA"/>
</dbReference>
<sequence>MTAYVPPHKLRQATGGAATAAADTGAAEDVQPHNNNTSSTNTQCSTRGGGRAGFNGRYGRGSGRGWSARPTRVDASELYKYPDIVHHFWPDKEDVVETGMRSTFHDSASRGDQILAIQWRKEEYFPQPTKHGIAGRRRSEPSQTQGNTPSTPSGADEGLKVKDDSGSLDAQRDLVSGPQDDGTNQHDGEITSSPAEHKPDDNAEPVTDSHQSPKTEGDSHQLVSIPPLNYVPSPHAPIAVFEEAMFGEFRFARWHSVARVSILAPHSPDLVRMLQQKWERQDCWGNVVTRKRDPSGWRTPLNYQWAVVKFEKLAQDDAPAAPTIEKLPPTPWTTDSEKVVKGVSEMLNDLRLKDQGSDKDVATEGEGHRVTEQGEATPGHLSGGTTDKRENIPPPAE</sequence>
<protein>
    <submittedName>
        <fullName evidence="2">Uncharacterized protein</fullName>
    </submittedName>
</protein>
<evidence type="ECO:0000313" key="3">
    <source>
        <dbReference type="Proteomes" id="UP001480595"/>
    </source>
</evidence>
<comment type="caution">
    <text evidence="2">The sequence shown here is derived from an EMBL/GenBank/DDBJ whole genome shotgun (WGS) entry which is preliminary data.</text>
</comment>
<feature type="compositionally biased region" description="Basic and acidic residues" evidence="1">
    <location>
        <begin position="183"/>
        <end position="201"/>
    </location>
</feature>